<dbReference type="SUPFAM" id="SSF52172">
    <property type="entry name" value="CheY-like"/>
    <property type="match status" value="1"/>
</dbReference>
<dbReference type="SMART" id="SM00448">
    <property type="entry name" value="REC"/>
    <property type="match status" value="1"/>
</dbReference>
<dbReference type="InterPro" id="IPR011006">
    <property type="entry name" value="CheY-like_superfamily"/>
</dbReference>
<keyword evidence="4" id="KW-1185">Reference proteome</keyword>
<comment type="caution">
    <text evidence="3">The sequence shown here is derived from an EMBL/GenBank/DDBJ whole genome shotgun (WGS) entry which is preliminary data.</text>
</comment>
<dbReference type="RefSeq" id="WP_068486309.1">
    <property type="nucleotide sequence ID" value="NZ_CP018760.1"/>
</dbReference>
<accession>A0A1B7Z1M9</accession>
<dbReference type="PROSITE" id="PS50110">
    <property type="entry name" value="RESPONSE_REGULATORY"/>
    <property type="match status" value="1"/>
</dbReference>
<organism evidence="3 4">
    <name type="scientific">Maribacter hydrothermalis</name>
    <dbReference type="NCBI Taxonomy" id="1836467"/>
    <lineage>
        <taxon>Bacteria</taxon>
        <taxon>Pseudomonadati</taxon>
        <taxon>Bacteroidota</taxon>
        <taxon>Flavobacteriia</taxon>
        <taxon>Flavobacteriales</taxon>
        <taxon>Flavobacteriaceae</taxon>
        <taxon>Maribacter</taxon>
    </lineage>
</organism>
<feature type="domain" description="Response regulatory" evidence="2">
    <location>
        <begin position="6"/>
        <end position="132"/>
    </location>
</feature>
<evidence type="ECO:0000313" key="3">
    <source>
        <dbReference type="EMBL" id="OBR36631.1"/>
    </source>
</evidence>
<dbReference type="PANTHER" id="PTHR44520">
    <property type="entry name" value="RESPONSE REGULATOR RCP1-RELATED"/>
    <property type="match status" value="1"/>
</dbReference>
<dbReference type="PANTHER" id="PTHR44520:SF2">
    <property type="entry name" value="RESPONSE REGULATOR RCP1"/>
    <property type="match status" value="1"/>
</dbReference>
<evidence type="ECO:0000256" key="1">
    <source>
        <dbReference type="PROSITE-ProRule" id="PRU00169"/>
    </source>
</evidence>
<evidence type="ECO:0000313" key="4">
    <source>
        <dbReference type="Proteomes" id="UP000092164"/>
    </source>
</evidence>
<dbReference type="Pfam" id="PF00072">
    <property type="entry name" value="Response_reg"/>
    <property type="match status" value="1"/>
</dbReference>
<keyword evidence="1" id="KW-0597">Phosphoprotein</keyword>
<dbReference type="AlphaFoldDB" id="A0A1B7Z1M9"/>
<dbReference type="GO" id="GO:0000160">
    <property type="term" value="P:phosphorelay signal transduction system"/>
    <property type="evidence" value="ECO:0007669"/>
    <property type="project" value="InterPro"/>
</dbReference>
<dbReference type="InterPro" id="IPR052893">
    <property type="entry name" value="TCS_response_regulator"/>
</dbReference>
<dbReference type="STRING" id="1836467.BTR34_13525"/>
<dbReference type="Proteomes" id="UP000092164">
    <property type="component" value="Unassembled WGS sequence"/>
</dbReference>
<dbReference type="KEGG" id="mart:BTR34_13525"/>
<dbReference type="InterPro" id="IPR001789">
    <property type="entry name" value="Sig_transdc_resp-reg_receiver"/>
</dbReference>
<dbReference type="EMBL" id="LZFP01000045">
    <property type="protein sequence ID" value="OBR36631.1"/>
    <property type="molecule type" value="Genomic_DNA"/>
</dbReference>
<gene>
    <name evidence="3" type="ORF">A9200_09415</name>
</gene>
<evidence type="ECO:0000259" key="2">
    <source>
        <dbReference type="PROSITE" id="PS50110"/>
    </source>
</evidence>
<sequence length="134" mass="15443">MNQNPLVWIIDDDDISKYIIRKNLQQLSITNVVEFSDSLEPLKGITKNIDSVDKLPDIILLDLNMPILDGFEFMEEFKILNKEIAKEIHIYMLTSSLSSNDLVRANSYPEISEYLIKPIAFQSLETIVKNILQN</sequence>
<name>A0A1B7Z1M9_9FLAO</name>
<reference evidence="4" key="1">
    <citation type="submission" date="2016-06" db="EMBL/GenBank/DDBJ databases">
        <authorList>
            <person name="Zhan P."/>
        </authorList>
    </citation>
    <scope>NUCLEOTIDE SEQUENCE [LARGE SCALE GENOMIC DNA]</scope>
    <source>
        <strain evidence="4">T28</strain>
    </source>
</reference>
<proteinExistence type="predicted"/>
<feature type="modified residue" description="4-aspartylphosphate" evidence="1">
    <location>
        <position position="62"/>
    </location>
</feature>
<protein>
    <recommendedName>
        <fullName evidence="2">Response regulatory domain-containing protein</fullName>
    </recommendedName>
</protein>
<dbReference type="OrthoDB" id="673128at2"/>
<dbReference type="Gene3D" id="3.40.50.2300">
    <property type="match status" value="1"/>
</dbReference>